<comment type="caution">
    <text evidence="1">The sequence shown here is derived from an EMBL/GenBank/DDBJ whole genome shotgun (WGS) entry which is preliminary data.</text>
</comment>
<gene>
    <name evidence="1" type="ORF">S01H4_17321</name>
</gene>
<sequence length="441" mass="49634">MVVTIPDNEQADEAIQEFWTAPRNQNVLAQDRIHFLSNWLLVRGNQFLTFYASEVDGETQVRRVKADQVTEIVTHPEDDSVPLFYKRVWKISGSTEQKQWYYPDWRVYFSGELDEEYLENKTLAEYVLPKGATRADQIHSDVTELGGADADATGTSVCMMHIAYNEKAEDLWGWSLLCTASPYMRAFQQFLRDRLTVAASKAMYVRRKQVKGGSRAVQAVRATMQSQLSPTRPIDTNPAAVAGSTEIENEAITSTDLPMSTGASDAKVDGEMFSWTALIGAGVFPHYAGQGDAYRLATATAMEKPLQMQWSRYKLFLSSQFRRMLTIVLMFKEKYSESEAGFGEYNIEVSTDRLVETDLPGMSKSMSEVAKSMLQPYLADGTIPPNVARRILEEMWRIVLQTLGIETTGDIVTDEAFGVLADEEMIEGEHPLKALLAMWKD</sequence>
<name>X0YVA5_9ZZZZ</name>
<reference evidence="1" key="1">
    <citation type="journal article" date="2014" name="Front. Microbiol.">
        <title>High frequency of phylogenetically diverse reductive dehalogenase-homologous genes in deep subseafloor sedimentary metagenomes.</title>
        <authorList>
            <person name="Kawai M."/>
            <person name="Futagami T."/>
            <person name="Toyoda A."/>
            <person name="Takaki Y."/>
            <person name="Nishi S."/>
            <person name="Hori S."/>
            <person name="Arai W."/>
            <person name="Tsubouchi T."/>
            <person name="Morono Y."/>
            <person name="Uchiyama I."/>
            <person name="Ito T."/>
            <person name="Fujiyama A."/>
            <person name="Inagaki F."/>
            <person name="Takami H."/>
        </authorList>
    </citation>
    <scope>NUCLEOTIDE SEQUENCE</scope>
    <source>
        <strain evidence="1">Expedition CK06-06</strain>
    </source>
</reference>
<dbReference type="EMBL" id="BART01007622">
    <property type="protein sequence ID" value="GAG60654.1"/>
    <property type="molecule type" value="Genomic_DNA"/>
</dbReference>
<evidence type="ECO:0000313" key="1">
    <source>
        <dbReference type="EMBL" id="GAG60654.1"/>
    </source>
</evidence>
<organism evidence="1">
    <name type="scientific">marine sediment metagenome</name>
    <dbReference type="NCBI Taxonomy" id="412755"/>
    <lineage>
        <taxon>unclassified sequences</taxon>
        <taxon>metagenomes</taxon>
        <taxon>ecological metagenomes</taxon>
    </lineage>
</organism>
<protein>
    <submittedName>
        <fullName evidence="1">Uncharacterized protein</fullName>
    </submittedName>
</protein>
<accession>X0YVA5</accession>
<feature type="non-terminal residue" evidence="1">
    <location>
        <position position="441"/>
    </location>
</feature>
<dbReference type="AlphaFoldDB" id="X0YVA5"/>
<proteinExistence type="predicted"/>